<keyword evidence="2 7" id="KW-0808">Transferase</keyword>
<comment type="subcellular location">
    <subcellularLocation>
        <location evidence="1">Membrane</location>
        <topology evidence="1">Multi-pass membrane protein</topology>
    </subcellularLocation>
</comment>
<accession>A0A6I8VUC2</accession>
<keyword evidence="3 7" id="KW-0812">Transmembrane</keyword>
<dbReference type="Pfam" id="PF01529">
    <property type="entry name" value="DHHC"/>
    <property type="match status" value="1"/>
</dbReference>
<evidence type="ECO:0000256" key="8">
    <source>
        <dbReference type="SAM" id="MobiDB-lite"/>
    </source>
</evidence>
<evidence type="ECO:0000256" key="4">
    <source>
        <dbReference type="ARBA" id="ARBA00022989"/>
    </source>
</evidence>
<feature type="region of interest" description="Disordered" evidence="8">
    <location>
        <begin position="321"/>
        <end position="341"/>
    </location>
</feature>
<evidence type="ECO:0000313" key="11">
    <source>
        <dbReference type="RefSeq" id="XP_033234528.1"/>
    </source>
</evidence>
<evidence type="ECO:0000256" key="1">
    <source>
        <dbReference type="ARBA" id="ARBA00004141"/>
    </source>
</evidence>
<dbReference type="EC" id="2.3.1.225" evidence="7"/>
<evidence type="ECO:0000256" key="3">
    <source>
        <dbReference type="ARBA" id="ARBA00022692"/>
    </source>
</evidence>
<reference evidence="11" key="2">
    <citation type="submission" date="2025-08" db="UniProtKB">
        <authorList>
            <consortium name="RefSeq"/>
        </authorList>
    </citation>
    <scope>IDENTIFICATION</scope>
    <source>
        <strain evidence="11">MV-25-SWS-2005</strain>
        <tissue evidence="11">Whole body</tissue>
    </source>
</reference>
<name>A0A6I8VUC2_DROPS</name>
<reference evidence="10" key="1">
    <citation type="submission" date="2024-06" db="UniProtKB">
        <authorList>
            <consortium name="RefSeq"/>
        </authorList>
    </citation>
    <scope>NUCLEOTIDE SEQUENCE [LARGE SCALE GENOMIC DNA]</scope>
    <source>
        <strain evidence="10">MV2-25</strain>
    </source>
</reference>
<dbReference type="InterPro" id="IPR039859">
    <property type="entry name" value="PFA4/ZDH16/20/ERF2-like"/>
</dbReference>
<dbReference type="ExpressionAtlas" id="A0A6I8VUC2">
    <property type="expression patterns" value="baseline"/>
</dbReference>
<dbReference type="PROSITE" id="PS50216">
    <property type="entry name" value="DHHC"/>
    <property type="match status" value="1"/>
</dbReference>
<feature type="transmembrane region" description="Helical" evidence="7">
    <location>
        <begin position="173"/>
        <end position="197"/>
    </location>
</feature>
<dbReference type="AlphaFoldDB" id="A0A6I8VUC2"/>
<dbReference type="GO" id="GO:0016020">
    <property type="term" value="C:membrane"/>
    <property type="evidence" value="ECO:0007669"/>
    <property type="project" value="UniProtKB-SubCell"/>
</dbReference>
<feature type="transmembrane region" description="Helical" evidence="7">
    <location>
        <begin position="217"/>
        <end position="243"/>
    </location>
</feature>
<comment type="similarity">
    <text evidence="7">Belongs to the DHHC palmitoyltransferase family.</text>
</comment>
<keyword evidence="5 7" id="KW-0472">Membrane</keyword>
<keyword evidence="10" id="KW-1185">Reference proteome</keyword>
<sequence>MGNDDHRRRKTPCGFCMAVFKWIPVVFITAVIAWSYYAYVVELCIRNSENLVGMILMLFFYHIALILFMWSYWRTIMTSVGRVPDQWRIPDEEVTRLFRADNPETQKRILNSFARSLPVTNRTMNGSVRFCEKCKIIKPDRAHHCSVCNSCVLKMDHHCPWVNNCVNFYNYKFFVLFLGYALIYCLYVAFTTLHDFVQFWKVGAGQLNGSGVGRFHILFLFFISIMFAISLVSLFGYHIYLVLVNRTTLESFRAPVFRVGGPDKNGFNLGRYANFCEVFGDDWQYWPLPIFTSRGDGFSYPTSTDQSGEAPPAQRYAAMGDTTTNRSQNQAQSQSQRQARPKSLNLQPALELPLANGQSSSCNTAAVPSSQVVVVNFSTLPEDANGDAVIIDMVGDHSGAAAVVAAPKDAFRQPNGDVPLN</sequence>
<comment type="domain">
    <text evidence="7">The DHHC domain is required for palmitoyltransferase activity.</text>
</comment>
<evidence type="ECO:0000313" key="10">
    <source>
        <dbReference type="Proteomes" id="UP000001819"/>
    </source>
</evidence>
<dbReference type="GO" id="GO:0019706">
    <property type="term" value="F:protein-cysteine S-palmitoyltransferase activity"/>
    <property type="evidence" value="ECO:0007669"/>
    <property type="project" value="UniProtKB-EC"/>
</dbReference>
<dbReference type="InterPro" id="IPR001594">
    <property type="entry name" value="Palmitoyltrfase_DHHC"/>
</dbReference>
<dbReference type="Proteomes" id="UP000001819">
    <property type="component" value="Chromosome 3"/>
</dbReference>
<protein>
    <recommendedName>
        <fullName evidence="7">Palmitoyltransferase</fullName>
        <ecNumber evidence="7">2.3.1.225</ecNumber>
    </recommendedName>
</protein>
<keyword evidence="6 7" id="KW-0012">Acyltransferase</keyword>
<feature type="transmembrane region" description="Helical" evidence="7">
    <location>
        <begin position="12"/>
        <end position="39"/>
    </location>
</feature>
<evidence type="ECO:0000256" key="7">
    <source>
        <dbReference type="RuleBase" id="RU079119"/>
    </source>
</evidence>
<proteinExistence type="inferred from homology"/>
<evidence type="ECO:0000256" key="5">
    <source>
        <dbReference type="ARBA" id="ARBA00023136"/>
    </source>
</evidence>
<evidence type="ECO:0000256" key="6">
    <source>
        <dbReference type="ARBA" id="ARBA00023315"/>
    </source>
</evidence>
<keyword evidence="4 7" id="KW-1133">Transmembrane helix</keyword>
<dbReference type="RefSeq" id="XP_033234528.1">
    <property type="nucleotide sequence ID" value="XM_033378637.1"/>
</dbReference>
<feature type="compositionally biased region" description="Low complexity" evidence="8">
    <location>
        <begin position="322"/>
        <end position="338"/>
    </location>
</feature>
<feature type="domain" description="Palmitoyltransferase DHHC" evidence="9">
    <location>
        <begin position="128"/>
        <end position="252"/>
    </location>
</feature>
<organism evidence="10 11">
    <name type="scientific">Drosophila pseudoobscura pseudoobscura</name>
    <name type="common">Fruit fly</name>
    <dbReference type="NCBI Taxonomy" id="46245"/>
    <lineage>
        <taxon>Eukaryota</taxon>
        <taxon>Metazoa</taxon>
        <taxon>Ecdysozoa</taxon>
        <taxon>Arthropoda</taxon>
        <taxon>Hexapoda</taxon>
        <taxon>Insecta</taxon>
        <taxon>Pterygota</taxon>
        <taxon>Neoptera</taxon>
        <taxon>Endopterygota</taxon>
        <taxon>Diptera</taxon>
        <taxon>Brachycera</taxon>
        <taxon>Muscomorpha</taxon>
        <taxon>Ephydroidea</taxon>
        <taxon>Drosophilidae</taxon>
        <taxon>Drosophila</taxon>
        <taxon>Sophophora</taxon>
    </lineage>
</organism>
<dbReference type="PANTHER" id="PTHR12246">
    <property type="entry name" value="PALMITOYLTRANSFERASE ZDHHC16"/>
    <property type="match status" value="1"/>
</dbReference>
<feature type="transmembrane region" description="Helical" evidence="7">
    <location>
        <begin position="51"/>
        <end position="73"/>
    </location>
</feature>
<evidence type="ECO:0000256" key="2">
    <source>
        <dbReference type="ARBA" id="ARBA00022679"/>
    </source>
</evidence>
<comment type="catalytic activity">
    <reaction evidence="7">
        <text>L-cysteinyl-[protein] + hexadecanoyl-CoA = S-hexadecanoyl-L-cysteinyl-[protein] + CoA</text>
        <dbReference type="Rhea" id="RHEA:36683"/>
        <dbReference type="Rhea" id="RHEA-COMP:10131"/>
        <dbReference type="Rhea" id="RHEA-COMP:11032"/>
        <dbReference type="ChEBI" id="CHEBI:29950"/>
        <dbReference type="ChEBI" id="CHEBI:57287"/>
        <dbReference type="ChEBI" id="CHEBI:57379"/>
        <dbReference type="ChEBI" id="CHEBI:74151"/>
        <dbReference type="EC" id="2.3.1.225"/>
    </reaction>
</comment>
<evidence type="ECO:0000259" key="9">
    <source>
        <dbReference type="Pfam" id="PF01529"/>
    </source>
</evidence>
<gene>
    <name evidence="11" type="primary">LOC6898358</name>
</gene>